<dbReference type="EMBL" id="JACSPZ010000001">
    <property type="protein sequence ID" value="MBD8035379.1"/>
    <property type="molecule type" value="Genomic_DNA"/>
</dbReference>
<accession>A0ABR8XU40</accession>
<dbReference type="Proteomes" id="UP000619101">
    <property type="component" value="Unassembled WGS sequence"/>
</dbReference>
<evidence type="ECO:0000256" key="1">
    <source>
        <dbReference type="SAM" id="Phobius"/>
    </source>
</evidence>
<keyword evidence="1" id="KW-1133">Transmembrane helix</keyword>
<organism evidence="2 3">
    <name type="scientific">Solibacillus faecavium</name>
    <dbReference type="NCBI Taxonomy" id="2762221"/>
    <lineage>
        <taxon>Bacteria</taxon>
        <taxon>Bacillati</taxon>
        <taxon>Bacillota</taxon>
        <taxon>Bacilli</taxon>
        <taxon>Bacillales</taxon>
        <taxon>Caryophanaceae</taxon>
        <taxon>Solibacillus</taxon>
    </lineage>
</organism>
<keyword evidence="1" id="KW-0812">Transmembrane</keyword>
<comment type="caution">
    <text evidence="2">The sequence shown here is derived from an EMBL/GenBank/DDBJ whole genome shotgun (WGS) entry which is preliminary data.</text>
</comment>
<sequence length="206" mass="23615">MISLLKMHFYLSRKLFITALIFILGLLATQWIILKEINLGFLTLYFLTLTPVFGISYLLENHFIKQMRVMPIAPKDFVKSLFIFSLIQILVILIPIGIYQTVLYMDNEIGAFELSFLVIFFTAGIASIGSLLKNYLSNPSKGTRSISLWSIFGYFLLFTFIHLLIMLILSIMDIKLLGATILPIVGLIVYYKHYKTAVTKFMTAEF</sequence>
<proteinExistence type="predicted"/>
<reference evidence="2 3" key="1">
    <citation type="submission" date="2020-08" db="EMBL/GenBank/DDBJ databases">
        <title>A Genomic Blueprint of the Chicken Gut Microbiome.</title>
        <authorList>
            <person name="Gilroy R."/>
            <person name="Ravi A."/>
            <person name="Getino M."/>
            <person name="Pursley I."/>
            <person name="Horton D.L."/>
            <person name="Alikhan N.-F."/>
            <person name="Baker D."/>
            <person name="Gharbi K."/>
            <person name="Hall N."/>
            <person name="Watson M."/>
            <person name="Adriaenssens E.M."/>
            <person name="Foster-Nyarko E."/>
            <person name="Jarju S."/>
            <person name="Secka A."/>
            <person name="Antonio M."/>
            <person name="Oren A."/>
            <person name="Chaudhuri R."/>
            <person name="La Ragione R.M."/>
            <person name="Hildebrand F."/>
            <person name="Pallen M.J."/>
        </authorList>
    </citation>
    <scope>NUCLEOTIDE SEQUENCE [LARGE SCALE GENOMIC DNA]</scope>
    <source>
        <strain evidence="2 3">A46</strain>
    </source>
</reference>
<keyword evidence="1" id="KW-0472">Membrane</keyword>
<name>A0ABR8XU40_9BACL</name>
<feature type="transmembrane region" description="Helical" evidence="1">
    <location>
        <begin position="174"/>
        <end position="191"/>
    </location>
</feature>
<gene>
    <name evidence="2" type="ORF">H9635_01425</name>
</gene>
<protein>
    <submittedName>
        <fullName evidence="2">Uncharacterized protein</fullName>
    </submittedName>
</protein>
<keyword evidence="3" id="KW-1185">Reference proteome</keyword>
<feature type="transmembrane region" description="Helical" evidence="1">
    <location>
        <begin position="114"/>
        <end position="136"/>
    </location>
</feature>
<dbReference type="RefSeq" id="WP_191698361.1">
    <property type="nucleotide sequence ID" value="NZ_JACSPZ010000001.1"/>
</dbReference>
<evidence type="ECO:0000313" key="3">
    <source>
        <dbReference type="Proteomes" id="UP000619101"/>
    </source>
</evidence>
<feature type="transmembrane region" description="Helical" evidence="1">
    <location>
        <begin position="148"/>
        <end position="168"/>
    </location>
</feature>
<feature type="transmembrane region" description="Helical" evidence="1">
    <location>
        <begin position="80"/>
        <end position="102"/>
    </location>
</feature>
<feature type="transmembrane region" description="Helical" evidence="1">
    <location>
        <begin position="15"/>
        <end position="33"/>
    </location>
</feature>
<evidence type="ECO:0000313" key="2">
    <source>
        <dbReference type="EMBL" id="MBD8035379.1"/>
    </source>
</evidence>
<feature type="transmembrane region" description="Helical" evidence="1">
    <location>
        <begin position="39"/>
        <end position="59"/>
    </location>
</feature>